<dbReference type="InterPro" id="IPR007275">
    <property type="entry name" value="YTH_domain"/>
</dbReference>
<dbReference type="Gene3D" id="3.10.590.10">
    <property type="entry name" value="ph1033 like domains"/>
    <property type="match status" value="2"/>
</dbReference>
<dbReference type="PANTHER" id="PTHR12357:SF99">
    <property type="entry name" value="YTH DOMAIN-CONTAINING PROTEIN ECT2-RELATED"/>
    <property type="match status" value="1"/>
</dbReference>
<keyword evidence="5" id="KW-1185">Reference proteome</keyword>
<dbReference type="GO" id="GO:0061157">
    <property type="term" value="P:mRNA destabilization"/>
    <property type="evidence" value="ECO:0007669"/>
    <property type="project" value="TreeGrafter"/>
</dbReference>
<evidence type="ECO:0000313" key="5">
    <source>
        <dbReference type="Proteomes" id="UP000594263"/>
    </source>
</evidence>
<feature type="domain" description="YTH" evidence="3">
    <location>
        <begin position="199"/>
        <end position="354"/>
    </location>
</feature>
<dbReference type="CDD" id="cd21134">
    <property type="entry name" value="YTH"/>
    <property type="match status" value="1"/>
</dbReference>
<sequence length="403" mass="43969">MTLETQNNASNKSDDDKKDWDEYMRYFNAERAKGPAKDVKAVKDVKPKSLSVESVGGGELKVNSGAVPAKSLYSNPAFSAKSSLGNGRGTFSGGFPASGYQDARMFTNPVQPGYGYISNGYDSRINRQGWFSMDAKYIPRGGPRVKVINLNTSNPVASLVKDQDVPEIAVIAEEKDKLSGSPIAEDSNLTDFPGDYVDAKFFIIKSYSEDDVHKSVKYNVWASTPNGNKKLDSAYKQAQEKSTPCPLFLFFSVNASGQFLGLAEMDVPNLLLKHIILENNENKPVTSIRDTREVKLAQGLQLKIIHVGLPSLMTVDFMRPVKRLSKRNKSECSSKSRHDRTVWEGKAADLKSADGKLNPLEAVSKLTIGSVPNLLTNGDAKTIENGSIAQAGDCHKVAIPVVL</sequence>
<reference evidence="4" key="1">
    <citation type="submission" date="2021-01" db="UniProtKB">
        <authorList>
            <consortium name="EnsemblPlants"/>
        </authorList>
    </citation>
    <scope>IDENTIFICATION</scope>
</reference>
<dbReference type="InterPro" id="IPR045168">
    <property type="entry name" value="YTH_prot"/>
</dbReference>
<evidence type="ECO:0000256" key="1">
    <source>
        <dbReference type="RuleBase" id="RU369095"/>
    </source>
</evidence>
<protein>
    <recommendedName>
        <fullName evidence="1">YTH domain-containing family protein</fullName>
    </recommendedName>
</protein>
<dbReference type="EnsemblPlants" id="Kaladp0039s0153.1.v1.1">
    <property type="protein sequence ID" value="Kaladp0039s0153.1.v1.1"/>
    <property type="gene ID" value="Kaladp0039s0153.v1.1"/>
</dbReference>
<dbReference type="GO" id="GO:0003729">
    <property type="term" value="F:mRNA binding"/>
    <property type="evidence" value="ECO:0007669"/>
    <property type="project" value="UniProtKB-UniRule"/>
</dbReference>
<feature type="compositionally biased region" description="Polar residues" evidence="2">
    <location>
        <begin position="1"/>
        <end position="11"/>
    </location>
</feature>
<accession>A0A7N0TJS6</accession>
<dbReference type="Gramene" id="Kaladp0039s0153.1.v1.1">
    <property type="protein sequence ID" value="Kaladp0039s0153.1.v1.1"/>
    <property type="gene ID" value="Kaladp0039s0153.v1.1"/>
</dbReference>
<keyword evidence="1" id="KW-0694">RNA-binding</keyword>
<evidence type="ECO:0000259" key="3">
    <source>
        <dbReference type="PROSITE" id="PS50882"/>
    </source>
</evidence>
<dbReference type="AlphaFoldDB" id="A0A7N0TJS6"/>
<organism evidence="4 5">
    <name type="scientific">Kalanchoe fedtschenkoi</name>
    <name type="common">Lavender scallops</name>
    <name type="synonym">South American air plant</name>
    <dbReference type="NCBI Taxonomy" id="63787"/>
    <lineage>
        <taxon>Eukaryota</taxon>
        <taxon>Viridiplantae</taxon>
        <taxon>Streptophyta</taxon>
        <taxon>Embryophyta</taxon>
        <taxon>Tracheophyta</taxon>
        <taxon>Spermatophyta</taxon>
        <taxon>Magnoliopsida</taxon>
        <taxon>eudicotyledons</taxon>
        <taxon>Gunneridae</taxon>
        <taxon>Pentapetalae</taxon>
        <taxon>Saxifragales</taxon>
        <taxon>Crassulaceae</taxon>
        <taxon>Kalanchoe</taxon>
    </lineage>
</organism>
<dbReference type="Proteomes" id="UP000594263">
    <property type="component" value="Unplaced"/>
</dbReference>
<evidence type="ECO:0000313" key="4">
    <source>
        <dbReference type="EnsemblPlants" id="Kaladp0039s0153.1.v1.1"/>
    </source>
</evidence>
<evidence type="ECO:0000256" key="2">
    <source>
        <dbReference type="SAM" id="MobiDB-lite"/>
    </source>
</evidence>
<name>A0A7N0TJS6_KALFE</name>
<dbReference type="SMR" id="A0A7N0TJS6"/>
<dbReference type="PANTHER" id="PTHR12357">
    <property type="entry name" value="YTH YT521-B HOMOLOGY DOMAIN-CONTAINING"/>
    <property type="match status" value="1"/>
</dbReference>
<dbReference type="GO" id="GO:0005737">
    <property type="term" value="C:cytoplasm"/>
    <property type="evidence" value="ECO:0007669"/>
    <property type="project" value="TreeGrafter"/>
</dbReference>
<dbReference type="GO" id="GO:1990247">
    <property type="term" value="F:N6-methyladenosine-containing RNA reader activity"/>
    <property type="evidence" value="ECO:0007669"/>
    <property type="project" value="UniProtKB-UniRule"/>
</dbReference>
<feature type="region of interest" description="Disordered" evidence="2">
    <location>
        <begin position="1"/>
        <end position="20"/>
    </location>
</feature>
<comment type="function">
    <text evidence="1">Specifically recognizes and binds N6-methyladenosine (m6A)-containing RNAs, and regulates mRNA stability. M6A is a modification present at internal sites of mRNAs and some non-coding RNAs and plays a role in mRNA stability and processing.</text>
</comment>
<proteinExistence type="inferred from homology"/>
<comment type="similarity">
    <text evidence="1">Belongs to the YTHDF family.</text>
</comment>
<dbReference type="Pfam" id="PF04146">
    <property type="entry name" value="YTH"/>
    <property type="match status" value="1"/>
</dbReference>
<dbReference type="PROSITE" id="PS50882">
    <property type="entry name" value="YTH"/>
    <property type="match status" value="1"/>
</dbReference>